<dbReference type="GO" id="GO:0006098">
    <property type="term" value="P:pentose-phosphate shunt"/>
    <property type="evidence" value="ECO:0007669"/>
    <property type="project" value="UniProtKB-UniPathway"/>
</dbReference>
<dbReference type="PANTHER" id="PTHR11054">
    <property type="entry name" value="6-PHOSPHOGLUCONOLACTONASE"/>
    <property type="match status" value="1"/>
</dbReference>
<proteinExistence type="inferred from homology"/>
<evidence type="ECO:0000256" key="1">
    <source>
        <dbReference type="ARBA" id="ARBA00000832"/>
    </source>
</evidence>
<dbReference type="InterPro" id="IPR037171">
    <property type="entry name" value="NagB/RpiA_transferase-like"/>
</dbReference>
<dbReference type="AlphaFoldDB" id="A0A562LRI7"/>
<dbReference type="Proteomes" id="UP000316471">
    <property type="component" value="Unassembled WGS sequence"/>
</dbReference>
<gene>
    <name evidence="7" type="primary">pgl</name>
    <name evidence="9" type="ORF">IP93_01829</name>
</gene>
<evidence type="ECO:0000256" key="4">
    <source>
        <dbReference type="ARBA" id="ARBA00010662"/>
    </source>
</evidence>
<dbReference type="NCBIfam" id="TIGR01198">
    <property type="entry name" value="pgl"/>
    <property type="match status" value="1"/>
</dbReference>
<reference evidence="9 10" key="1">
    <citation type="journal article" date="2015" name="Stand. Genomic Sci.">
        <title>Genomic Encyclopedia of Bacterial and Archaeal Type Strains, Phase III: the genomes of soil and plant-associated and newly described type strains.</title>
        <authorList>
            <person name="Whitman W.B."/>
            <person name="Woyke T."/>
            <person name="Klenk H.P."/>
            <person name="Zhou Y."/>
            <person name="Lilburn T.G."/>
            <person name="Beck B.J."/>
            <person name="De Vos P."/>
            <person name="Vandamme P."/>
            <person name="Eisen J.A."/>
            <person name="Garrity G."/>
            <person name="Hugenholtz P."/>
            <person name="Kyrpides N.C."/>
        </authorList>
    </citation>
    <scope>NUCLEOTIDE SEQUENCE [LARGE SCALE GENOMIC DNA]</scope>
    <source>
        <strain evidence="9 10">CGMCC 1.10136</strain>
    </source>
</reference>
<dbReference type="InterPro" id="IPR006148">
    <property type="entry name" value="Glc/Gal-6P_isomerase"/>
</dbReference>
<dbReference type="GO" id="GO:0005975">
    <property type="term" value="P:carbohydrate metabolic process"/>
    <property type="evidence" value="ECO:0007669"/>
    <property type="project" value="UniProtKB-UniRule"/>
</dbReference>
<dbReference type="Gene3D" id="3.40.50.1360">
    <property type="match status" value="1"/>
</dbReference>
<evidence type="ECO:0000259" key="8">
    <source>
        <dbReference type="Pfam" id="PF01182"/>
    </source>
</evidence>
<organism evidence="9 10">
    <name type="scientific">Aerolutibacter ruishenii</name>
    <dbReference type="NCBI Taxonomy" id="686800"/>
    <lineage>
        <taxon>Bacteria</taxon>
        <taxon>Pseudomonadati</taxon>
        <taxon>Pseudomonadota</taxon>
        <taxon>Gammaproteobacteria</taxon>
        <taxon>Lysobacterales</taxon>
        <taxon>Lysobacteraceae</taxon>
        <taxon>Aerolutibacter</taxon>
    </lineage>
</organism>
<dbReference type="GO" id="GO:0017057">
    <property type="term" value="F:6-phosphogluconolactonase activity"/>
    <property type="evidence" value="ECO:0007669"/>
    <property type="project" value="UniProtKB-UniRule"/>
</dbReference>
<comment type="similarity">
    <text evidence="4 7">Belongs to the glucosamine/galactosamine-6-phosphate isomerase family. 6-phosphogluconolactonase subfamily.</text>
</comment>
<dbReference type="Pfam" id="PF01182">
    <property type="entry name" value="Glucosamine_iso"/>
    <property type="match status" value="1"/>
</dbReference>
<dbReference type="PANTHER" id="PTHR11054:SF0">
    <property type="entry name" value="6-PHOSPHOGLUCONOLACTONASE"/>
    <property type="match status" value="1"/>
</dbReference>
<dbReference type="SUPFAM" id="SSF100950">
    <property type="entry name" value="NagB/RpiA/CoA transferase-like"/>
    <property type="match status" value="1"/>
</dbReference>
<evidence type="ECO:0000313" key="10">
    <source>
        <dbReference type="Proteomes" id="UP000316471"/>
    </source>
</evidence>
<keyword evidence="10" id="KW-1185">Reference proteome</keyword>
<sequence length="293" mass="30905">MDSASTSSADGMAGENAVACSATVESASLPRAASPVSRVTDIRTRMPLHKANPMPVIDIPHVRARDFADAVALAEGLAAAVAADLRRAIAARGVATIALAGGNTPRRFLQALSRQLLDWSKVRVLPVDERWVPNTDPRSNERLLREHLLKGEAAAAELLPLYRPVETPEVALQSVAGDIAHRALPLDVAVLGMGEDGHVASLFPDLLRRDVGLSPSGRAPVLAIRTAAAPEPRITLTLSAIFTAPALYLHIEGISKRRVLVDALGEGVNPGTALPVHAFVTGAPTLPALYWCP</sequence>
<dbReference type="EMBL" id="VLKP01000007">
    <property type="protein sequence ID" value="TWI10251.1"/>
    <property type="molecule type" value="Genomic_DNA"/>
</dbReference>
<comment type="catalytic activity">
    <reaction evidence="1 7">
        <text>6-phospho-D-glucono-1,5-lactone + H2O = 6-phospho-D-gluconate + H(+)</text>
        <dbReference type="Rhea" id="RHEA:12556"/>
        <dbReference type="ChEBI" id="CHEBI:15377"/>
        <dbReference type="ChEBI" id="CHEBI:15378"/>
        <dbReference type="ChEBI" id="CHEBI:57955"/>
        <dbReference type="ChEBI" id="CHEBI:58759"/>
        <dbReference type="EC" id="3.1.1.31"/>
    </reaction>
</comment>
<comment type="function">
    <text evidence="2 7">Hydrolysis of 6-phosphogluconolactone to 6-phosphogluconate.</text>
</comment>
<evidence type="ECO:0000256" key="7">
    <source>
        <dbReference type="RuleBase" id="RU365095"/>
    </source>
</evidence>
<dbReference type="UniPathway" id="UPA00115">
    <property type="reaction ID" value="UER00409"/>
</dbReference>
<evidence type="ECO:0000256" key="2">
    <source>
        <dbReference type="ARBA" id="ARBA00002681"/>
    </source>
</evidence>
<dbReference type="CDD" id="cd01400">
    <property type="entry name" value="6PGL"/>
    <property type="match status" value="1"/>
</dbReference>
<evidence type="ECO:0000256" key="3">
    <source>
        <dbReference type="ARBA" id="ARBA00004961"/>
    </source>
</evidence>
<evidence type="ECO:0000313" key="9">
    <source>
        <dbReference type="EMBL" id="TWI10251.1"/>
    </source>
</evidence>
<comment type="caution">
    <text evidence="9">The sequence shown here is derived from an EMBL/GenBank/DDBJ whole genome shotgun (WGS) entry which is preliminary data.</text>
</comment>
<accession>A0A562LRI7</accession>
<protein>
    <recommendedName>
        <fullName evidence="6 7">6-phosphogluconolactonase</fullName>
        <shortName evidence="7">6PGL</shortName>
        <ecNumber evidence="5 7">3.1.1.31</ecNumber>
    </recommendedName>
</protein>
<dbReference type="EC" id="3.1.1.31" evidence="5 7"/>
<evidence type="ECO:0000256" key="5">
    <source>
        <dbReference type="ARBA" id="ARBA00013198"/>
    </source>
</evidence>
<keyword evidence="7" id="KW-0378">Hydrolase</keyword>
<dbReference type="InterPro" id="IPR039104">
    <property type="entry name" value="6PGL"/>
</dbReference>
<comment type="pathway">
    <text evidence="3 7">Carbohydrate degradation; pentose phosphate pathway; D-ribulose 5-phosphate from D-glucose 6-phosphate (oxidative stage): step 2/3.</text>
</comment>
<name>A0A562LRI7_9GAMM</name>
<evidence type="ECO:0000256" key="6">
    <source>
        <dbReference type="ARBA" id="ARBA00020337"/>
    </source>
</evidence>
<feature type="domain" description="Glucosamine/galactosamine-6-phosphate isomerase" evidence="8">
    <location>
        <begin position="69"/>
        <end position="279"/>
    </location>
</feature>
<dbReference type="InterPro" id="IPR005900">
    <property type="entry name" value="6-phosphogluconolactonase_DevB"/>
</dbReference>